<keyword evidence="3" id="KW-1185">Reference proteome</keyword>
<proteinExistence type="predicted"/>
<feature type="compositionally biased region" description="Basic and acidic residues" evidence="1">
    <location>
        <begin position="253"/>
        <end position="263"/>
    </location>
</feature>
<dbReference type="AlphaFoldDB" id="A0A2V1E2R3"/>
<feature type="compositionally biased region" description="Low complexity" evidence="1">
    <location>
        <begin position="1004"/>
        <end position="1025"/>
    </location>
</feature>
<organism evidence="2 3">
    <name type="scientific">Periconia macrospinosa</name>
    <dbReference type="NCBI Taxonomy" id="97972"/>
    <lineage>
        <taxon>Eukaryota</taxon>
        <taxon>Fungi</taxon>
        <taxon>Dikarya</taxon>
        <taxon>Ascomycota</taxon>
        <taxon>Pezizomycotina</taxon>
        <taxon>Dothideomycetes</taxon>
        <taxon>Pleosporomycetidae</taxon>
        <taxon>Pleosporales</taxon>
        <taxon>Massarineae</taxon>
        <taxon>Periconiaceae</taxon>
        <taxon>Periconia</taxon>
    </lineage>
</organism>
<dbReference type="SUPFAM" id="SSF52047">
    <property type="entry name" value="RNI-like"/>
    <property type="match status" value="1"/>
</dbReference>
<evidence type="ECO:0000313" key="3">
    <source>
        <dbReference type="Proteomes" id="UP000244855"/>
    </source>
</evidence>
<feature type="compositionally biased region" description="Basic residues" evidence="1">
    <location>
        <begin position="15"/>
        <end position="25"/>
    </location>
</feature>
<feature type="region of interest" description="Disordered" evidence="1">
    <location>
        <begin position="166"/>
        <end position="185"/>
    </location>
</feature>
<feature type="compositionally biased region" description="Basic and acidic residues" evidence="1">
    <location>
        <begin position="271"/>
        <end position="294"/>
    </location>
</feature>
<sequence length="1209" mass="131110">AMEDIHGVDVSWLHHSTRDHHHRQHAPSTPGLPKDVPPPTSSHGGLPSNSPPLSAPDKEPRISSSAPAVQNPSLPSSPPSTPSPAQKIPTKRPALLNRTSGDKPGSVTPPGSRKGSWISSLSSKFSSQNPSAQPTPAQAQGSPVNANGTHGPTSSANGALNGIQAAANGNHGAHEPYVPQPPKSSFISNALRRLSSGAQVGTVGRTIPQGGVCPRKVMNIDSNRNRCLVPELDANKLRRVAFCVDVEIASGPKYKDDLDTEDKKKKRKDKKLKERGEGEALKHPESVANEKEKVGTITVNDSQEVVGTEEAPNPEGTVIEEGKKETTRKKEKKKRSEAERKERKEKKRRKAEENGSVPLELTRDEDDKSTDGTDTVNKTPPRHQDRPTTDPLRIYRRCCQLRETPILKRISDQLSSPSACALIAPGVVTCLDLTGSRLQLADVVTLSDWLAVVPVKKLLLEDADLTDEKIRLILAGLLGVRVPKTHVPNLETSKEGGSRHADRSGVVKKLLLKNNPKITAEGWGHIALFIYMCKSIVALDVSMVPFPVPTKSQHSTTNTPQASIKPSEDMPGNIAEIFSKAIAERLGGSRLEELSLSECGLSSPVLRKIIDGCIVSGVQRMGLAGNDLDDEGIDHIIHYLRSGVCQGLDLGGNALSDSIEKLADCFTSTSPLWALSLANADLTPDSLKKLFPALVRLPNFRFLELSHNKDLFSHSSSLCLLRKYMPQLTGLRRIHLNGVSLSPADVIGLAEMLPECKHIAHVDMLENPQITTLAQATDEETQEEAAAVFTSLTMAAKVSRTLICVNIDVPAPGSNEVVKALAKQVVAYCLRNMGNYHEDVPELKEGELMAEEKEVDVPDVLMHLVGHKIGAPPSTDNETPAPDDDYIVGGIGFAKALSYCLSQKATDLRRQSVPVSGTATPRSTRAEDLEDICKAKAMSKNLLEYARNIRARVQPALIRVARSGSDQSYRRLFMLDQTLQGIIQRFEDEYPETRLQPLTSDAASTHSSNPSTSPPASTVPTLSTTVIEGTPDSDEEDSSKLVRSRHNSDVNLASRAQALEEGRVHRVGHRLRTELFKPTRPSSSQSGQANLSGSMDNHDLPEHMVALRQYFYKYSGEELREMSKGAGWDSVFDQIAENAKELKALEHENPEEFARFRETQITALKNRNLSLGGEVSAAAGAGAANGGANGGNHLQHVKHSGDDDFAVED</sequence>
<dbReference type="EMBL" id="KZ805319">
    <property type="protein sequence ID" value="PVI04741.1"/>
    <property type="molecule type" value="Genomic_DNA"/>
</dbReference>
<feature type="non-terminal residue" evidence="2">
    <location>
        <position position="1"/>
    </location>
</feature>
<protein>
    <submittedName>
        <fullName evidence="2">RNI-like protein</fullName>
    </submittedName>
</protein>
<name>A0A2V1E2R3_9PLEO</name>
<dbReference type="InterPro" id="IPR032675">
    <property type="entry name" value="LRR_dom_sf"/>
</dbReference>
<gene>
    <name evidence="2" type="ORF">DM02DRAFT_518278</name>
</gene>
<dbReference type="Gene3D" id="3.80.10.10">
    <property type="entry name" value="Ribonuclease Inhibitor"/>
    <property type="match status" value="1"/>
</dbReference>
<evidence type="ECO:0000256" key="1">
    <source>
        <dbReference type="SAM" id="MobiDB-lite"/>
    </source>
</evidence>
<feature type="compositionally biased region" description="Low complexity" evidence="1">
    <location>
        <begin position="112"/>
        <end position="131"/>
    </location>
</feature>
<feature type="region of interest" description="Disordered" evidence="1">
    <location>
        <begin position="1187"/>
        <end position="1209"/>
    </location>
</feature>
<feature type="compositionally biased region" description="Basic and acidic residues" evidence="1">
    <location>
        <begin position="361"/>
        <end position="371"/>
    </location>
</feature>
<dbReference type="Proteomes" id="UP000244855">
    <property type="component" value="Unassembled WGS sequence"/>
</dbReference>
<feature type="compositionally biased region" description="Polar residues" evidence="1">
    <location>
        <begin position="132"/>
        <end position="158"/>
    </location>
</feature>
<feature type="compositionally biased region" description="Polar residues" evidence="1">
    <location>
        <begin position="1080"/>
        <end position="1095"/>
    </location>
</feature>
<feature type="region of interest" description="Disordered" evidence="1">
    <location>
        <begin position="999"/>
        <end position="1098"/>
    </location>
</feature>
<dbReference type="STRING" id="97972.A0A2V1E2R3"/>
<dbReference type="OrthoDB" id="8436363at2759"/>
<feature type="region of interest" description="Disordered" evidence="1">
    <location>
        <begin position="1"/>
        <end position="160"/>
    </location>
</feature>
<accession>A0A2V1E2R3</accession>
<reference evidence="2 3" key="1">
    <citation type="journal article" date="2018" name="Sci. Rep.">
        <title>Comparative genomics provides insights into the lifestyle and reveals functional heterogeneity of dark septate endophytic fungi.</title>
        <authorList>
            <person name="Knapp D.G."/>
            <person name="Nemeth J.B."/>
            <person name="Barry K."/>
            <person name="Hainaut M."/>
            <person name="Henrissat B."/>
            <person name="Johnson J."/>
            <person name="Kuo A."/>
            <person name="Lim J.H.P."/>
            <person name="Lipzen A."/>
            <person name="Nolan M."/>
            <person name="Ohm R.A."/>
            <person name="Tamas L."/>
            <person name="Grigoriev I.V."/>
            <person name="Spatafora J.W."/>
            <person name="Nagy L.G."/>
            <person name="Kovacs G.M."/>
        </authorList>
    </citation>
    <scope>NUCLEOTIDE SEQUENCE [LARGE SCALE GENOMIC DNA]</scope>
    <source>
        <strain evidence="2 3">DSE2036</strain>
    </source>
</reference>
<evidence type="ECO:0000313" key="2">
    <source>
        <dbReference type="EMBL" id="PVI04741.1"/>
    </source>
</evidence>
<feature type="compositionally biased region" description="Polar residues" evidence="1">
    <location>
        <begin position="62"/>
        <end position="71"/>
    </location>
</feature>
<feature type="region of interest" description="Disordered" evidence="1">
    <location>
        <begin position="253"/>
        <end position="391"/>
    </location>
</feature>